<protein>
    <submittedName>
        <fullName evidence="1">Uncharacterized protein</fullName>
    </submittedName>
</protein>
<sequence length="132" mass="14332">MGLIILRSRNNKETNEIAPRQICAHPPSAVPASPGSMSQSSVSYEEIMTSTITGTLSEDEEESAPLAPPQRPVRGRGRPPSARLKPAGHIPRPALAVGLGGVVHRMSWTQELNECLPLRSYKPTSPGNLYYY</sequence>
<name>A0ACC1DCJ8_9NEOP</name>
<dbReference type="EMBL" id="CM034390">
    <property type="protein sequence ID" value="KAJ0181673.1"/>
    <property type="molecule type" value="Genomic_DNA"/>
</dbReference>
<dbReference type="Proteomes" id="UP000824533">
    <property type="component" value="Linkage Group LG04"/>
</dbReference>
<evidence type="ECO:0000313" key="2">
    <source>
        <dbReference type="Proteomes" id="UP000824533"/>
    </source>
</evidence>
<proteinExistence type="predicted"/>
<accession>A0ACC1DCJ8</accession>
<evidence type="ECO:0000313" key="1">
    <source>
        <dbReference type="EMBL" id="KAJ0181673.1"/>
    </source>
</evidence>
<gene>
    <name evidence="1" type="ORF">K1T71_002395</name>
</gene>
<organism evidence="1 2">
    <name type="scientific">Dendrolimus kikuchii</name>
    <dbReference type="NCBI Taxonomy" id="765133"/>
    <lineage>
        <taxon>Eukaryota</taxon>
        <taxon>Metazoa</taxon>
        <taxon>Ecdysozoa</taxon>
        <taxon>Arthropoda</taxon>
        <taxon>Hexapoda</taxon>
        <taxon>Insecta</taxon>
        <taxon>Pterygota</taxon>
        <taxon>Neoptera</taxon>
        <taxon>Endopterygota</taxon>
        <taxon>Lepidoptera</taxon>
        <taxon>Glossata</taxon>
        <taxon>Ditrysia</taxon>
        <taxon>Bombycoidea</taxon>
        <taxon>Lasiocampidae</taxon>
        <taxon>Dendrolimus</taxon>
    </lineage>
</organism>
<comment type="caution">
    <text evidence="1">The sequence shown here is derived from an EMBL/GenBank/DDBJ whole genome shotgun (WGS) entry which is preliminary data.</text>
</comment>
<keyword evidence="2" id="KW-1185">Reference proteome</keyword>
<reference evidence="1 2" key="1">
    <citation type="journal article" date="2021" name="Front. Genet.">
        <title>Chromosome-Level Genome Assembly Reveals Significant Gene Expansion in the Toll and IMD Signaling Pathways of Dendrolimus kikuchii.</title>
        <authorList>
            <person name="Zhou J."/>
            <person name="Wu P."/>
            <person name="Xiong Z."/>
            <person name="Liu N."/>
            <person name="Zhao N."/>
            <person name="Ji M."/>
            <person name="Qiu Y."/>
            <person name="Yang B."/>
        </authorList>
    </citation>
    <scope>NUCLEOTIDE SEQUENCE [LARGE SCALE GENOMIC DNA]</scope>
    <source>
        <strain evidence="1">Ann1</strain>
    </source>
</reference>